<keyword evidence="3" id="KW-1185">Reference proteome</keyword>
<name>A0A845L0P7_9FIRM</name>
<keyword evidence="1" id="KW-0175">Coiled coil</keyword>
<dbReference type="EMBL" id="WXEY01000001">
    <property type="protein sequence ID" value="MZP28324.1"/>
    <property type="molecule type" value="Genomic_DNA"/>
</dbReference>
<dbReference type="AlphaFoldDB" id="A0A845L0P7"/>
<gene>
    <name evidence="2" type="ORF">GTO91_01120</name>
</gene>
<reference evidence="2 3" key="1">
    <citation type="submission" date="2020-01" db="EMBL/GenBank/DDBJ databases">
        <title>Whole-genome sequence of Heliobacterium undosum DSM 13378.</title>
        <authorList>
            <person name="Kyndt J.A."/>
            <person name="Meyer T.E."/>
        </authorList>
    </citation>
    <scope>NUCLEOTIDE SEQUENCE [LARGE SCALE GENOMIC DNA]</scope>
    <source>
        <strain evidence="2 3">DSM 13378</strain>
    </source>
</reference>
<proteinExistence type="predicted"/>
<organism evidence="2 3">
    <name type="scientific">Heliomicrobium undosum</name>
    <dbReference type="NCBI Taxonomy" id="121734"/>
    <lineage>
        <taxon>Bacteria</taxon>
        <taxon>Bacillati</taxon>
        <taxon>Bacillota</taxon>
        <taxon>Clostridia</taxon>
        <taxon>Eubacteriales</taxon>
        <taxon>Heliobacteriaceae</taxon>
        <taxon>Heliomicrobium</taxon>
    </lineage>
</organism>
<dbReference type="RefSeq" id="WP_161253560.1">
    <property type="nucleotide sequence ID" value="NZ_WXEY01000001.1"/>
</dbReference>
<evidence type="ECO:0000313" key="3">
    <source>
        <dbReference type="Proteomes" id="UP000463470"/>
    </source>
</evidence>
<comment type="caution">
    <text evidence="2">The sequence shown here is derived from an EMBL/GenBank/DDBJ whole genome shotgun (WGS) entry which is preliminary data.</text>
</comment>
<accession>A0A845L0P7</accession>
<sequence>MEQAMGAGLSQIERHRGITGPLDPRALAVEMAGLKGRVGELEARVVSLEKQLEILARHLANLACEPASAARYSRIPEQY</sequence>
<dbReference type="Proteomes" id="UP000463470">
    <property type="component" value="Unassembled WGS sequence"/>
</dbReference>
<evidence type="ECO:0000313" key="2">
    <source>
        <dbReference type="EMBL" id="MZP28324.1"/>
    </source>
</evidence>
<feature type="coiled-coil region" evidence="1">
    <location>
        <begin position="31"/>
        <end position="65"/>
    </location>
</feature>
<protein>
    <submittedName>
        <fullName evidence="2">Uncharacterized protein</fullName>
    </submittedName>
</protein>
<dbReference type="OrthoDB" id="2084275at2"/>
<evidence type="ECO:0000256" key="1">
    <source>
        <dbReference type="SAM" id="Coils"/>
    </source>
</evidence>